<gene>
    <name evidence="1" type="ORF">DEIGR_400113</name>
</gene>
<dbReference type="EMBL" id="BCMS01000006">
    <property type="protein sequence ID" value="GAQ23980.1"/>
    <property type="molecule type" value="Genomic_DNA"/>
</dbReference>
<evidence type="ECO:0000313" key="2">
    <source>
        <dbReference type="Proteomes" id="UP000056209"/>
    </source>
</evidence>
<comment type="caution">
    <text evidence="1">The sequence shown here is derived from an EMBL/GenBank/DDBJ whole genome shotgun (WGS) entry which is preliminary data.</text>
</comment>
<dbReference type="RefSeq" id="WP_058980197.1">
    <property type="nucleotide sequence ID" value="NZ_BCMS01000006.1"/>
</dbReference>
<sequence length="189" mass="20968">MTSGTERALALISEERQRQVDVEGWTPEHDDQHMEGELGDAAAAYAYAGDHSPVNPQDGHGTDLGRVLWPWDRASFKPGAHRHNLVRAGALIVAELERLDRLAGSVQYFVRGMPDGSLELYAADSREALAEYLGGMPVETLTWVERRAAFWMPGRSYSVCAEDLFLEYYSDAPYLGGAARLWPLTFPNA</sequence>
<reference evidence="2" key="1">
    <citation type="submission" date="2015-11" db="EMBL/GenBank/DDBJ databases">
        <title>Draft Genome Sequence of the Radioresistant Bacterium Deinococcus grandis, Isolated from Freshwater Fish in Japan.</title>
        <authorList>
            <person name="Satoh K."/>
            <person name="Onodera T."/>
            <person name="Omoso K."/>
            <person name="Takeda-Yano K."/>
            <person name="Katayama T."/>
            <person name="Oono Y."/>
            <person name="Narumi I."/>
        </authorList>
    </citation>
    <scope>NUCLEOTIDE SEQUENCE [LARGE SCALE GENOMIC DNA]</scope>
    <source>
        <strain evidence="2">ATCC 43672</strain>
    </source>
</reference>
<dbReference type="OrthoDB" id="983041at2"/>
<protein>
    <submittedName>
        <fullName evidence="1">Uncharacterized protein</fullName>
    </submittedName>
</protein>
<name>A0A100HNI4_9DEIO</name>
<evidence type="ECO:0000313" key="1">
    <source>
        <dbReference type="EMBL" id="GAQ23980.1"/>
    </source>
</evidence>
<organism evidence="1 2">
    <name type="scientific">Deinococcus grandis</name>
    <dbReference type="NCBI Taxonomy" id="57498"/>
    <lineage>
        <taxon>Bacteria</taxon>
        <taxon>Thermotogati</taxon>
        <taxon>Deinococcota</taxon>
        <taxon>Deinococci</taxon>
        <taxon>Deinococcales</taxon>
        <taxon>Deinococcaceae</taxon>
        <taxon>Deinococcus</taxon>
    </lineage>
</organism>
<dbReference type="Proteomes" id="UP000056209">
    <property type="component" value="Unassembled WGS sequence"/>
</dbReference>
<dbReference type="AlphaFoldDB" id="A0A100HNI4"/>
<accession>A0A100HNI4</accession>
<keyword evidence="2" id="KW-1185">Reference proteome</keyword>
<proteinExistence type="predicted"/>